<sequence>MVRAAVFSLILKILKIALSREVINFSFHFLYFSRKICPRPPI</sequence>
<accession>A0A3E2BNJ3</accession>
<gene>
    <name evidence="1" type="ORF">OP8BY_1919</name>
</gene>
<dbReference type="AlphaFoldDB" id="A0A3E2BNJ3"/>
<comment type="caution">
    <text evidence="1">The sequence shown here is derived from an EMBL/GenBank/DDBJ whole genome shotgun (WGS) entry which is preliminary data.</text>
</comment>
<dbReference type="Proteomes" id="UP000257323">
    <property type="component" value="Unassembled WGS sequence"/>
</dbReference>
<proteinExistence type="predicted"/>
<reference evidence="1 2" key="1">
    <citation type="submission" date="2018-08" db="EMBL/GenBank/DDBJ databases">
        <title>Genome analysis of the thermophilic bacterium of the candidate phylum Aminicenantes from deep subsurface aquifer revealed its physiology and ecological role.</title>
        <authorList>
            <person name="Kadnikov V.V."/>
            <person name="Mardanov A.V."/>
            <person name="Beletsky A.V."/>
            <person name="Karnachuk O.V."/>
            <person name="Ravin N.V."/>
        </authorList>
    </citation>
    <scope>NUCLEOTIDE SEQUENCE [LARGE SCALE GENOMIC DNA]</scope>
    <source>
        <strain evidence="1">BY38</strain>
    </source>
</reference>
<dbReference type="EMBL" id="QUAH01000004">
    <property type="protein sequence ID" value="RFT16315.1"/>
    <property type="molecule type" value="Genomic_DNA"/>
</dbReference>
<name>A0A3E2BNJ3_9BACT</name>
<organism evidence="1 2">
    <name type="scientific">Candidatus Saccharicenans subterraneus</name>
    <dbReference type="NCBI Taxonomy" id="2508984"/>
    <lineage>
        <taxon>Bacteria</taxon>
        <taxon>Candidatus Aminicenantota</taxon>
        <taxon>Candidatus Aminicenantia</taxon>
        <taxon>Candidatus Aminicenantales</taxon>
        <taxon>Candidatus Saccharicenantaceae</taxon>
        <taxon>Candidatus Saccharicenans</taxon>
    </lineage>
</organism>
<protein>
    <submittedName>
        <fullName evidence="1">Uncharacterized protein</fullName>
    </submittedName>
</protein>
<evidence type="ECO:0000313" key="1">
    <source>
        <dbReference type="EMBL" id="RFT16315.1"/>
    </source>
</evidence>
<evidence type="ECO:0000313" key="2">
    <source>
        <dbReference type="Proteomes" id="UP000257323"/>
    </source>
</evidence>